<protein>
    <submittedName>
        <fullName evidence="4">Uncharacterized protein</fullName>
    </submittedName>
</protein>
<accession>A0A0C2SMW4</accession>
<evidence type="ECO:0000256" key="3">
    <source>
        <dbReference type="PROSITE-ProRule" id="PRU00221"/>
    </source>
</evidence>
<dbReference type="Pfam" id="PF00400">
    <property type="entry name" value="WD40"/>
    <property type="match status" value="3"/>
</dbReference>
<dbReference type="SMART" id="SM00320">
    <property type="entry name" value="WD40"/>
    <property type="match status" value="3"/>
</dbReference>
<reference evidence="4 5" key="1">
    <citation type="submission" date="2014-04" db="EMBL/GenBank/DDBJ databases">
        <title>Evolutionary Origins and Diversification of the Mycorrhizal Mutualists.</title>
        <authorList>
            <consortium name="DOE Joint Genome Institute"/>
            <consortium name="Mycorrhizal Genomics Consortium"/>
            <person name="Kohler A."/>
            <person name="Kuo A."/>
            <person name="Nagy L.G."/>
            <person name="Floudas D."/>
            <person name="Copeland A."/>
            <person name="Barry K.W."/>
            <person name="Cichocki N."/>
            <person name="Veneault-Fourrey C."/>
            <person name="LaButti K."/>
            <person name="Lindquist E.A."/>
            <person name="Lipzen A."/>
            <person name="Lundell T."/>
            <person name="Morin E."/>
            <person name="Murat C."/>
            <person name="Riley R."/>
            <person name="Ohm R."/>
            <person name="Sun H."/>
            <person name="Tunlid A."/>
            <person name="Henrissat B."/>
            <person name="Grigoriev I.V."/>
            <person name="Hibbett D.S."/>
            <person name="Martin F."/>
        </authorList>
    </citation>
    <scope>NUCLEOTIDE SEQUENCE [LARGE SCALE GENOMIC DNA]</scope>
    <source>
        <strain evidence="4 5">Koide BX008</strain>
    </source>
</reference>
<keyword evidence="5" id="KW-1185">Reference proteome</keyword>
<sequence length="140" mass="14867">LKIWDAATGTPISTIPGQSGSSTALSFSPDCTHLAGGNEYGDMYLWDMQGIDVSSLPSKKANVITAMALSRDCSRLAGVFEDGTVELWEASPTKRRIASHQGDRVSAVEFGPDGRWFAFGSDDGTIKLWNAGDGSLHGTL</sequence>
<gene>
    <name evidence="4" type="ORF">M378DRAFT_53602</name>
</gene>
<keyword evidence="1 3" id="KW-0853">WD repeat</keyword>
<keyword evidence="2" id="KW-0677">Repeat</keyword>
<evidence type="ECO:0000313" key="5">
    <source>
        <dbReference type="Proteomes" id="UP000054549"/>
    </source>
</evidence>
<dbReference type="AlphaFoldDB" id="A0A0C2SMW4"/>
<dbReference type="Gene3D" id="2.130.10.10">
    <property type="entry name" value="YVTN repeat-like/Quinoprotein amine dehydrogenase"/>
    <property type="match status" value="1"/>
</dbReference>
<organism evidence="4 5">
    <name type="scientific">Amanita muscaria (strain Koide BX008)</name>
    <dbReference type="NCBI Taxonomy" id="946122"/>
    <lineage>
        <taxon>Eukaryota</taxon>
        <taxon>Fungi</taxon>
        <taxon>Dikarya</taxon>
        <taxon>Basidiomycota</taxon>
        <taxon>Agaricomycotina</taxon>
        <taxon>Agaricomycetes</taxon>
        <taxon>Agaricomycetidae</taxon>
        <taxon>Agaricales</taxon>
        <taxon>Pluteineae</taxon>
        <taxon>Amanitaceae</taxon>
        <taxon>Amanita</taxon>
    </lineage>
</organism>
<dbReference type="PANTHER" id="PTHR19848">
    <property type="entry name" value="WD40 REPEAT PROTEIN"/>
    <property type="match status" value="1"/>
</dbReference>
<feature type="non-terminal residue" evidence="4">
    <location>
        <position position="140"/>
    </location>
</feature>
<dbReference type="InterPro" id="IPR015943">
    <property type="entry name" value="WD40/YVTN_repeat-like_dom_sf"/>
</dbReference>
<dbReference type="HOGENOM" id="CLU_000288_57_21_1"/>
<dbReference type="InParanoid" id="A0A0C2SMW4"/>
<evidence type="ECO:0000313" key="4">
    <source>
        <dbReference type="EMBL" id="KIL55324.1"/>
    </source>
</evidence>
<feature type="repeat" description="WD" evidence="3">
    <location>
        <begin position="98"/>
        <end position="139"/>
    </location>
</feature>
<dbReference type="STRING" id="946122.A0A0C2SMW4"/>
<dbReference type="PANTHER" id="PTHR19848:SF8">
    <property type="entry name" value="F-BOX AND WD REPEAT DOMAIN CONTAINING 7"/>
    <property type="match status" value="1"/>
</dbReference>
<evidence type="ECO:0000256" key="2">
    <source>
        <dbReference type="ARBA" id="ARBA00022737"/>
    </source>
</evidence>
<evidence type="ECO:0000256" key="1">
    <source>
        <dbReference type="ARBA" id="ARBA00022574"/>
    </source>
</evidence>
<name>A0A0C2SMW4_AMAMK</name>
<dbReference type="SUPFAM" id="SSF50978">
    <property type="entry name" value="WD40 repeat-like"/>
    <property type="match status" value="1"/>
</dbReference>
<feature type="non-terminal residue" evidence="4">
    <location>
        <position position="1"/>
    </location>
</feature>
<feature type="repeat" description="WD" evidence="3">
    <location>
        <begin position="15"/>
        <end position="49"/>
    </location>
</feature>
<dbReference type="Proteomes" id="UP000054549">
    <property type="component" value="Unassembled WGS sequence"/>
</dbReference>
<dbReference type="OrthoDB" id="10251741at2759"/>
<dbReference type="EMBL" id="KN818532">
    <property type="protein sequence ID" value="KIL55324.1"/>
    <property type="molecule type" value="Genomic_DNA"/>
</dbReference>
<dbReference type="PROSITE" id="PS50082">
    <property type="entry name" value="WD_REPEATS_2"/>
    <property type="match status" value="2"/>
</dbReference>
<proteinExistence type="predicted"/>
<dbReference type="PROSITE" id="PS50294">
    <property type="entry name" value="WD_REPEATS_REGION"/>
    <property type="match status" value="1"/>
</dbReference>
<dbReference type="InterPro" id="IPR036322">
    <property type="entry name" value="WD40_repeat_dom_sf"/>
</dbReference>
<dbReference type="InterPro" id="IPR001680">
    <property type="entry name" value="WD40_rpt"/>
</dbReference>